<name>A0A7X2J1N7_9BACI</name>
<feature type="transmembrane region" description="Helical" evidence="1">
    <location>
        <begin position="6"/>
        <end position="27"/>
    </location>
</feature>
<proteinExistence type="predicted"/>
<evidence type="ECO:0000256" key="1">
    <source>
        <dbReference type="SAM" id="Phobius"/>
    </source>
</evidence>
<feature type="transmembrane region" description="Helical" evidence="1">
    <location>
        <begin position="34"/>
        <end position="52"/>
    </location>
</feature>
<protein>
    <submittedName>
        <fullName evidence="2">Uncharacterized protein</fullName>
    </submittedName>
</protein>
<evidence type="ECO:0000313" key="3">
    <source>
        <dbReference type="Proteomes" id="UP000448867"/>
    </source>
</evidence>
<feature type="transmembrane region" description="Helical" evidence="1">
    <location>
        <begin position="64"/>
        <end position="83"/>
    </location>
</feature>
<accession>A0A7X2J1N7</accession>
<organism evidence="2 3">
    <name type="scientific">Metabacillus lacus</name>
    <dbReference type="NCBI Taxonomy" id="1983721"/>
    <lineage>
        <taxon>Bacteria</taxon>
        <taxon>Bacillati</taxon>
        <taxon>Bacillota</taxon>
        <taxon>Bacilli</taxon>
        <taxon>Bacillales</taxon>
        <taxon>Bacillaceae</taxon>
        <taxon>Metabacillus</taxon>
    </lineage>
</organism>
<dbReference type="AlphaFoldDB" id="A0A7X2J1N7"/>
<dbReference type="EMBL" id="WKKI01000046">
    <property type="protein sequence ID" value="MRX73816.1"/>
    <property type="molecule type" value="Genomic_DNA"/>
</dbReference>
<keyword evidence="1" id="KW-0472">Membrane</keyword>
<reference evidence="2 3" key="1">
    <citation type="submission" date="2019-11" db="EMBL/GenBank/DDBJ databases">
        <title>Bacillus lacus genome.</title>
        <authorList>
            <person name="Allen C.J."/>
            <person name="Newman J.D."/>
        </authorList>
    </citation>
    <scope>NUCLEOTIDE SEQUENCE [LARGE SCALE GENOMIC DNA]</scope>
    <source>
        <strain evidence="2 3">KCTC 33946</strain>
    </source>
</reference>
<sequence length="162" mass="18618">MVFLSYLGDLFTRLGVWIFLATFLAAYSHTQMKAAVHTFLFFIGMLISYYLYTLYLYGVFPTGYFMFWGSIALLSPLLAVIVWRAKNSRTFSLILPALPLGLMLSLSLGAGLFYLDIHYIEEFFMFIVLCAIFYRNPKQLAILMISSFVFALFIDAVSPFHF</sequence>
<feature type="transmembrane region" description="Helical" evidence="1">
    <location>
        <begin position="117"/>
        <end position="134"/>
    </location>
</feature>
<feature type="transmembrane region" description="Helical" evidence="1">
    <location>
        <begin position="141"/>
        <end position="160"/>
    </location>
</feature>
<comment type="caution">
    <text evidence="2">The sequence shown here is derived from an EMBL/GenBank/DDBJ whole genome shotgun (WGS) entry which is preliminary data.</text>
</comment>
<keyword evidence="1" id="KW-0812">Transmembrane</keyword>
<keyword evidence="3" id="KW-1185">Reference proteome</keyword>
<gene>
    <name evidence="2" type="ORF">GJU40_16865</name>
</gene>
<keyword evidence="1" id="KW-1133">Transmembrane helix</keyword>
<dbReference type="Proteomes" id="UP000448867">
    <property type="component" value="Unassembled WGS sequence"/>
</dbReference>
<feature type="transmembrane region" description="Helical" evidence="1">
    <location>
        <begin position="90"/>
        <end position="111"/>
    </location>
</feature>
<evidence type="ECO:0000313" key="2">
    <source>
        <dbReference type="EMBL" id="MRX73816.1"/>
    </source>
</evidence>
<dbReference type="OrthoDB" id="2339365at2"/>